<dbReference type="EMBL" id="UINC01001023">
    <property type="protein sequence ID" value="SUZ67851.1"/>
    <property type="molecule type" value="Genomic_DNA"/>
</dbReference>
<name>A0A381PLH2_9ZZZZ</name>
<evidence type="ECO:0000313" key="1">
    <source>
        <dbReference type="EMBL" id="SUZ67851.1"/>
    </source>
</evidence>
<sequence length="100" mass="10892">MDDVPSRLSRELASAIATAIANDAKVEACREKSRAAGFEMRISIEAVIGFVNRLKPQALAKVGAPVQETTPESSMEMNANDRRFLRSLRIAVDDTPTDSD</sequence>
<dbReference type="AlphaFoldDB" id="A0A381PLH2"/>
<protein>
    <submittedName>
        <fullName evidence="1">Uncharacterized protein</fullName>
    </submittedName>
</protein>
<accession>A0A381PLH2</accession>
<organism evidence="1">
    <name type="scientific">marine metagenome</name>
    <dbReference type="NCBI Taxonomy" id="408172"/>
    <lineage>
        <taxon>unclassified sequences</taxon>
        <taxon>metagenomes</taxon>
        <taxon>ecological metagenomes</taxon>
    </lineage>
</organism>
<gene>
    <name evidence="1" type="ORF">METZ01_LOCUS20705</name>
</gene>
<reference evidence="1" key="1">
    <citation type="submission" date="2018-05" db="EMBL/GenBank/DDBJ databases">
        <authorList>
            <person name="Lanie J.A."/>
            <person name="Ng W.-L."/>
            <person name="Kazmierczak K.M."/>
            <person name="Andrzejewski T.M."/>
            <person name="Davidsen T.M."/>
            <person name="Wayne K.J."/>
            <person name="Tettelin H."/>
            <person name="Glass J.I."/>
            <person name="Rusch D."/>
            <person name="Podicherti R."/>
            <person name="Tsui H.-C.T."/>
            <person name="Winkler M.E."/>
        </authorList>
    </citation>
    <scope>NUCLEOTIDE SEQUENCE</scope>
</reference>
<proteinExistence type="predicted"/>